<name>A0A9X0B532_9EURO</name>
<reference evidence="2" key="1">
    <citation type="submission" date="2022-12" db="EMBL/GenBank/DDBJ databases">
        <authorList>
            <person name="Petersen C."/>
        </authorList>
    </citation>
    <scope>NUCLEOTIDE SEQUENCE</scope>
    <source>
        <strain evidence="2">IBT 29677</strain>
    </source>
</reference>
<proteinExistence type="predicted"/>
<keyword evidence="1" id="KW-0732">Signal</keyword>
<dbReference type="RefSeq" id="XP_056486287.1">
    <property type="nucleotide sequence ID" value="XM_056635667.1"/>
</dbReference>
<dbReference type="OrthoDB" id="2408539at2759"/>
<feature type="chain" id="PRO_5040776001" evidence="1">
    <location>
        <begin position="20"/>
        <end position="156"/>
    </location>
</feature>
<keyword evidence="3" id="KW-1185">Reference proteome</keyword>
<dbReference type="AlphaFoldDB" id="A0A9X0B532"/>
<reference evidence="2" key="2">
    <citation type="journal article" date="2023" name="IMA Fungus">
        <title>Comparative genomic study of the Penicillium genus elucidates a diverse pangenome and 15 lateral gene transfer events.</title>
        <authorList>
            <person name="Petersen C."/>
            <person name="Sorensen T."/>
            <person name="Nielsen M.R."/>
            <person name="Sondergaard T.E."/>
            <person name="Sorensen J.L."/>
            <person name="Fitzpatrick D.A."/>
            <person name="Frisvad J.C."/>
            <person name="Nielsen K.L."/>
        </authorList>
    </citation>
    <scope>NUCLEOTIDE SEQUENCE</scope>
    <source>
        <strain evidence="2">IBT 29677</strain>
    </source>
</reference>
<accession>A0A9X0B532</accession>
<sequence length="156" mass="17451">MKFSAAIITSVLAATATAAFDKNQPWGKRDYSCLNVFQGIPDHATVTEGQTVHIRFNRQPTTHCSDPLTKYPTSKYSIWLYNNPVRNLDTINFDQQIKIADNIPANANAFDVKIPAKLPNVKNQDVWYLRLSTGLDTAPQMPTLFNAEGPFTIHKA</sequence>
<evidence type="ECO:0000313" key="2">
    <source>
        <dbReference type="EMBL" id="KAJ5388489.1"/>
    </source>
</evidence>
<feature type="signal peptide" evidence="1">
    <location>
        <begin position="1"/>
        <end position="19"/>
    </location>
</feature>
<gene>
    <name evidence="2" type="ORF">N7509_011030</name>
</gene>
<evidence type="ECO:0000313" key="3">
    <source>
        <dbReference type="Proteomes" id="UP001147747"/>
    </source>
</evidence>
<protein>
    <submittedName>
        <fullName evidence="2">Uncharacterized protein</fullName>
    </submittedName>
</protein>
<organism evidence="2 3">
    <name type="scientific">Penicillium cosmopolitanum</name>
    <dbReference type="NCBI Taxonomy" id="1131564"/>
    <lineage>
        <taxon>Eukaryota</taxon>
        <taxon>Fungi</taxon>
        <taxon>Dikarya</taxon>
        <taxon>Ascomycota</taxon>
        <taxon>Pezizomycotina</taxon>
        <taxon>Eurotiomycetes</taxon>
        <taxon>Eurotiomycetidae</taxon>
        <taxon>Eurotiales</taxon>
        <taxon>Aspergillaceae</taxon>
        <taxon>Penicillium</taxon>
    </lineage>
</organism>
<dbReference type="GeneID" id="81374647"/>
<dbReference type="EMBL" id="JAPZBU010000009">
    <property type="protein sequence ID" value="KAJ5388489.1"/>
    <property type="molecule type" value="Genomic_DNA"/>
</dbReference>
<evidence type="ECO:0000256" key="1">
    <source>
        <dbReference type="SAM" id="SignalP"/>
    </source>
</evidence>
<comment type="caution">
    <text evidence="2">The sequence shown here is derived from an EMBL/GenBank/DDBJ whole genome shotgun (WGS) entry which is preliminary data.</text>
</comment>
<dbReference type="Proteomes" id="UP001147747">
    <property type="component" value="Unassembled WGS sequence"/>
</dbReference>